<feature type="repeat" description="ANK" evidence="3">
    <location>
        <begin position="778"/>
        <end position="810"/>
    </location>
</feature>
<dbReference type="PRINTS" id="PR01415">
    <property type="entry name" value="ANKYRIN"/>
</dbReference>
<dbReference type="EMBL" id="JBFXLQ010000064">
    <property type="protein sequence ID" value="KAL2862632.1"/>
    <property type="molecule type" value="Genomic_DNA"/>
</dbReference>
<feature type="repeat" description="ANK" evidence="3">
    <location>
        <begin position="402"/>
        <end position="434"/>
    </location>
</feature>
<dbReference type="Gene3D" id="1.25.40.20">
    <property type="entry name" value="Ankyrin repeat-containing domain"/>
    <property type="match status" value="4"/>
</dbReference>
<feature type="repeat" description="ANK" evidence="3">
    <location>
        <begin position="320"/>
        <end position="352"/>
    </location>
</feature>
<dbReference type="SMART" id="SM00248">
    <property type="entry name" value="ANK"/>
    <property type="match status" value="17"/>
</dbReference>
<feature type="repeat" description="ANK" evidence="3">
    <location>
        <begin position="534"/>
        <end position="566"/>
    </location>
</feature>
<feature type="repeat" description="ANK" evidence="3">
    <location>
        <begin position="569"/>
        <end position="595"/>
    </location>
</feature>
<dbReference type="PANTHER" id="PTHR24198:SF165">
    <property type="entry name" value="ANKYRIN REPEAT-CONTAINING PROTEIN-RELATED"/>
    <property type="match status" value="1"/>
</dbReference>
<evidence type="ECO:0000256" key="2">
    <source>
        <dbReference type="ARBA" id="ARBA00023043"/>
    </source>
</evidence>
<reference evidence="4 5" key="1">
    <citation type="submission" date="2024-07" db="EMBL/GenBank/DDBJ databases">
        <title>Section-level genome sequencing and comparative genomics of Aspergillus sections Usti and Cavernicolus.</title>
        <authorList>
            <consortium name="Lawrence Berkeley National Laboratory"/>
            <person name="Nybo J.L."/>
            <person name="Vesth T.C."/>
            <person name="Theobald S."/>
            <person name="Frisvad J.C."/>
            <person name="Larsen T.O."/>
            <person name="Kjaerboelling I."/>
            <person name="Rothschild-Mancinelli K."/>
            <person name="Lyhne E.K."/>
            <person name="Kogle M.E."/>
            <person name="Barry K."/>
            <person name="Clum A."/>
            <person name="Na H."/>
            <person name="Ledsgaard L."/>
            <person name="Lin J."/>
            <person name="Lipzen A."/>
            <person name="Kuo A."/>
            <person name="Riley R."/>
            <person name="Mondo S."/>
            <person name="Labutti K."/>
            <person name="Haridas S."/>
            <person name="Pangalinan J."/>
            <person name="Salamov A.A."/>
            <person name="Simmons B.A."/>
            <person name="Magnuson J.K."/>
            <person name="Chen J."/>
            <person name="Drula E."/>
            <person name="Henrissat B."/>
            <person name="Wiebenga A."/>
            <person name="Lubbers R.J."/>
            <person name="Gomes A.C."/>
            <person name="Macurrencykelacurrency M.R."/>
            <person name="Stajich J."/>
            <person name="Grigoriev I.V."/>
            <person name="Mortensen U.H."/>
            <person name="De Vries R.P."/>
            <person name="Baker S.E."/>
            <person name="Andersen M.R."/>
        </authorList>
    </citation>
    <scope>NUCLEOTIDE SEQUENCE [LARGE SCALE GENOMIC DNA]</scope>
    <source>
        <strain evidence="4 5">CBS 449.75</strain>
    </source>
</reference>
<evidence type="ECO:0000313" key="5">
    <source>
        <dbReference type="Proteomes" id="UP001610432"/>
    </source>
</evidence>
<feature type="repeat" description="ANK" evidence="3">
    <location>
        <begin position="811"/>
        <end position="843"/>
    </location>
</feature>
<keyword evidence="1" id="KW-0677">Repeat</keyword>
<feature type="repeat" description="ANK" evidence="3">
    <location>
        <begin position="500"/>
        <end position="532"/>
    </location>
</feature>
<dbReference type="PANTHER" id="PTHR24198">
    <property type="entry name" value="ANKYRIN REPEAT AND PROTEIN KINASE DOMAIN-CONTAINING PROTEIN"/>
    <property type="match status" value="1"/>
</dbReference>
<feature type="repeat" description="ANK" evidence="3">
    <location>
        <begin position="635"/>
        <end position="667"/>
    </location>
</feature>
<organism evidence="4 5">
    <name type="scientific">Aspergillus lucknowensis</name>
    <dbReference type="NCBI Taxonomy" id="176173"/>
    <lineage>
        <taxon>Eukaryota</taxon>
        <taxon>Fungi</taxon>
        <taxon>Dikarya</taxon>
        <taxon>Ascomycota</taxon>
        <taxon>Pezizomycotina</taxon>
        <taxon>Eurotiomycetes</taxon>
        <taxon>Eurotiomycetidae</taxon>
        <taxon>Eurotiales</taxon>
        <taxon>Aspergillaceae</taxon>
        <taxon>Aspergillus</taxon>
        <taxon>Aspergillus subgen. Nidulantes</taxon>
    </lineage>
</organism>
<feature type="repeat" description="ANK" evidence="3">
    <location>
        <begin position="701"/>
        <end position="722"/>
    </location>
</feature>
<dbReference type="InterPro" id="IPR036770">
    <property type="entry name" value="Ankyrin_rpt-contain_sf"/>
</dbReference>
<evidence type="ECO:0000256" key="3">
    <source>
        <dbReference type="PROSITE-ProRule" id="PRU00023"/>
    </source>
</evidence>
<feature type="repeat" description="ANK" evidence="3">
    <location>
        <begin position="287"/>
        <end position="319"/>
    </location>
</feature>
<name>A0ABR4LGY0_9EURO</name>
<comment type="caution">
    <text evidence="4">The sequence shown here is derived from an EMBL/GenBank/DDBJ whole genome shotgun (WGS) entry which is preliminary data.</text>
</comment>
<dbReference type="InterPro" id="IPR002110">
    <property type="entry name" value="Ankyrin_rpt"/>
</dbReference>
<feature type="repeat" description="ANK" evidence="3">
    <location>
        <begin position="468"/>
        <end position="500"/>
    </location>
</feature>
<gene>
    <name evidence="4" type="ORF">BJX67DRAFT_365915</name>
</gene>
<proteinExistence type="predicted"/>
<sequence length="853" mass="90836">MELSGIPDSIAALKASCEKLSAIATTLHDGRNQSLSRLVQDLNETSSTLQETQSAWKSFAENRAGIESNDKTHIDTHIQELVDSTTWILGALEGGLQVSKDATGKRDRRTSLFRRHKASVDRDFGDLAPYQACLVTLRKCWRYASSVLRFYVATLEELSTKDRYPRYAVTRTSDKQIEDLQAAFMRHRNGQEEGFFRSRKQEDKRDKFIDAVDGLLDLASFTQVTVVIFPPPLFSSRDEEYEQKCKANPEVSSAAGETGILSASKEGHLDMASSLLEKGVNVNTLTGGTTPLYAAAFRGHVEAVRKLLAKGADHSIRNSVQLTPLYAAADCGHVEVVKLLIEHGAEVGFVHPATQYTPIMIASIQGHTEVAKILLEHGASPHPIPLYVRIRGAGPQMIKAPIDYGPLYVASQQGYSEIVKALLEHGANASVAGPGKRSALYVAATNGHAEVVNLLLQKGIAPDEPTKNGLTALYSASGYGYTAIAESLIKHGADVNRETTRGTPLWVAASNGRTDVVKLLLAHGADIYFVNSVAKITAISVACINGHVDAVKAFLDHGADLSSKPAPTASRHPLHSAVEGNRPEVVDLLLANGINPFEPSPNGTPFGRAAELGHTHLVKTFLSKDANPSTPSGPENTTPLGLASASGHLEVVQTLLAAGADPSIPNASGETPLCSAARFGHHAVVTTLLEAGADPNTYTHAKRTPLHEACRNGLIEVVRVLLAVPAPGVEIATTSTDGWSPITSAAGNGFTEIVEALLDGVESRRPGASRDLIETSISGCTVLALASWRGHVELVRVLIARGADVNAVDEDGLTPLWGAKAEGHSEVVDVLVKAGAKMDVFSKMKLGLSAALA</sequence>
<dbReference type="PROSITE" id="PS50297">
    <property type="entry name" value="ANK_REP_REGION"/>
    <property type="match status" value="14"/>
</dbReference>
<protein>
    <submittedName>
        <fullName evidence="4">Ankyrin repeat-containing domain protein</fullName>
    </submittedName>
</protein>
<feature type="repeat" description="ANK" evidence="3">
    <location>
        <begin position="354"/>
        <end position="380"/>
    </location>
</feature>
<keyword evidence="5" id="KW-1185">Reference proteome</keyword>
<keyword evidence="2 3" id="KW-0040">ANK repeat</keyword>
<dbReference type="Pfam" id="PF12796">
    <property type="entry name" value="Ank_2"/>
    <property type="match status" value="6"/>
</dbReference>
<dbReference type="SUPFAM" id="SSF48403">
    <property type="entry name" value="Ankyrin repeat"/>
    <property type="match status" value="3"/>
</dbReference>
<dbReference type="Proteomes" id="UP001610432">
    <property type="component" value="Unassembled WGS sequence"/>
</dbReference>
<dbReference type="RefSeq" id="XP_070881611.1">
    <property type="nucleotide sequence ID" value="XM_071030324.1"/>
</dbReference>
<feature type="repeat" description="ANK" evidence="3">
    <location>
        <begin position="435"/>
        <end position="467"/>
    </location>
</feature>
<evidence type="ECO:0000256" key="1">
    <source>
        <dbReference type="ARBA" id="ARBA00022737"/>
    </source>
</evidence>
<dbReference type="Pfam" id="PF13606">
    <property type="entry name" value="Ank_3"/>
    <property type="match status" value="1"/>
</dbReference>
<accession>A0ABR4LGY0</accession>
<evidence type="ECO:0000313" key="4">
    <source>
        <dbReference type="EMBL" id="KAL2862632.1"/>
    </source>
</evidence>
<feature type="repeat" description="ANK" evidence="3">
    <location>
        <begin position="668"/>
        <end position="700"/>
    </location>
</feature>
<feature type="repeat" description="ANK" evidence="3">
    <location>
        <begin position="255"/>
        <end position="287"/>
    </location>
</feature>
<dbReference type="GeneID" id="98145396"/>
<dbReference type="PROSITE" id="PS50088">
    <property type="entry name" value="ANK_REPEAT"/>
    <property type="match status" value="15"/>
</dbReference>